<accession>A0ABQ0JTZ9</accession>
<proteinExistence type="predicted"/>
<organism evidence="2 3">
    <name type="scientific">Candidatus Brocadia sinica JPN1</name>
    <dbReference type="NCBI Taxonomy" id="1197129"/>
    <lineage>
        <taxon>Bacteria</taxon>
        <taxon>Pseudomonadati</taxon>
        <taxon>Planctomycetota</taxon>
        <taxon>Candidatus Brocadiia</taxon>
        <taxon>Candidatus Brocadiales</taxon>
        <taxon>Candidatus Brocadiaceae</taxon>
        <taxon>Candidatus Brocadia</taxon>
    </lineage>
</organism>
<comment type="caution">
    <text evidence="2">The sequence shown here is derived from an EMBL/GenBank/DDBJ whole genome shotgun (WGS) entry which is preliminary data.</text>
</comment>
<dbReference type="Proteomes" id="UP000032309">
    <property type="component" value="Unassembled WGS sequence"/>
</dbReference>
<sequence>MKMPMKRKSMNDIKTHAGTVGQTFLPHKAFMRISCLEMEKAHRIREMENSRRRIEAIKKRLSEIESETNNLLNRIKENTSIGTNTNKNKGLVLRY</sequence>
<dbReference type="EMBL" id="BAFN01000001">
    <property type="protein sequence ID" value="GAN32161.1"/>
    <property type="molecule type" value="Genomic_DNA"/>
</dbReference>
<protein>
    <submittedName>
        <fullName evidence="2">Uncharacterized protein</fullName>
    </submittedName>
</protein>
<feature type="coiled-coil region" evidence="1">
    <location>
        <begin position="44"/>
        <end position="74"/>
    </location>
</feature>
<evidence type="ECO:0000313" key="2">
    <source>
        <dbReference type="EMBL" id="GAN32161.1"/>
    </source>
</evidence>
<evidence type="ECO:0000256" key="1">
    <source>
        <dbReference type="SAM" id="Coils"/>
    </source>
</evidence>
<gene>
    <name evidence="2" type="ORF">BROSI_A0673</name>
</gene>
<keyword evidence="3" id="KW-1185">Reference proteome</keyword>
<evidence type="ECO:0000313" key="3">
    <source>
        <dbReference type="Proteomes" id="UP000032309"/>
    </source>
</evidence>
<keyword evidence="1" id="KW-0175">Coiled coil</keyword>
<name>A0ABQ0JTZ9_9BACT</name>
<reference evidence="3" key="1">
    <citation type="journal article" date="2015" name="Genome Announc.">
        <title>Draft Genome Sequence of an Anaerobic Ammonium-Oxidizing Bacterium, "Candidatus Brocadia sinica".</title>
        <authorList>
            <person name="Oshiki M."/>
            <person name="Shinyako-Hata K."/>
            <person name="Satoh H."/>
            <person name="Okabe S."/>
        </authorList>
    </citation>
    <scope>NUCLEOTIDE SEQUENCE [LARGE SCALE GENOMIC DNA]</scope>
    <source>
        <strain evidence="3">JPN1</strain>
    </source>
</reference>